<evidence type="ECO:0000256" key="6">
    <source>
        <dbReference type="ARBA" id="ARBA00022958"/>
    </source>
</evidence>
<feature type="transmembrane region" description="Helical" evidence="10">
    <location>
        <begin position="254"/>
        <end position="276"/>
    </location>
</feature>
<dbReference type="PANTHER" id="PTHR30540:SF10">
    <property type="entry name" value="POTASSIUM TRANSPORTER 8"/>
    <property type="match status" value="1"/>
</dbReference>
<keyword evidence="8 10" id="KW-0406">Ion transport</keyword>
<feature type="transmembrane region" description="Helical" evidence="10">
    <location>
        <begin position="214"/>
        <end position="234"/>
    </location>
</feature>
<comment type="caution">
    <text evidence="13">The sequence shown here is derived from an EMBL/GenBank/DDBJ whole genome shotgun (WGS) entry which is preliminary data.</text>
</comment>
<dbReference type="EMBL" id="PYDT01000005">
    <property type="protein sequence ID" value="THU59935.1"/>
    <property type="molecule type" value="Genomic_DNA"/>
</dbReference>
<dbReference type="PANTHER" id="PTHR30540">
    <property type="entry name" value="OSMOTIC STRESS POTASSIUM TRANSPORTER"/>
    <property type="match status" value="1"/>
</dbReference>
<dbReference type="Pfam" id="PF22776">
    <property type="entry name" value="K_trans_C"/>
    <property type="match status" value="2"/>
</dbReference>
<feature type="transmembrane region" description="Helical" evidence="10">
    <location>
        <begin position="492"/>
        <end position="519"/>
    </location>
</feature>
<evidence type="ECO:0000256" key="9">
    <source>
        <dbReference type="ARBA" id="ARBA00023136"/>
    </source>
</evidence>
<name>A0A4S8JE53_MUSBA</name>
<sequence length="1664" mass="185889">MEEGGIVEEASSARTVRWVDGSEVDSESPPWSIEEEALVLGPELQATLRRRLVKKARSVDSLDVEAMDIADAHKRREKDISIWSTLAMAFQTLGVVYGDMGTSPLYVFSDVFSKVPIKSEVDVLGALSLVMYTIALIPFAKYIFIVLKANDNGEGGTFALYSLICRYAKVSLLPNQQRADEDISSFRLKLPTPELERALYIKEVLEKNSFSKRLLLLLVLMGTSMIIGDGILTPSMSAVSCAVMSAVSGLQGRISGFDTDAVVIFSIVILVVLFSIQRFGTGKMGKEQESKEECGHLDFNVAVHQPYFKHVEVRQPQNSTKRLNPDLGGLLYFDGTVSCAVMSAVSGLQGRISGFDTDAVVIFSIVILVVLFSIQRFGTGKMGKEQESKEECGHLDFNVAVHQPYFKHVEVRQPQNSTKRLNPDLGGLLYFDGRAEAMFADLGHFSVKSIQIAFTSTVFPCLLLAYMGQAAYLMKHPFSVEGIFYDSVPDILFWPVFVIATLAAMIASQAMISATFSCIKQSMALGCFPRIKIIHTSRKFMGQIYIPVINWFLMIMCIIVVATFRNTTDIANAYGIAEVLVMMVSTSLVTLVMLLIWQTNLFLALCFPAVFGTVEFIYLCAVLSKIMEGGWLPLAFATCFLCVMYTWNYGSVLKYQSEIREKISMDFMVELGSTLGSIRVPGIGLVYNELVQGIPSIFGQFLLTLPAIHSTVVFVCIKYVPVPVVPQEERFLFRRVCQKDYHMFRCIARYGYKDIRKEDHHNFEQLLVESLEKFLRREAQELALETSPINIEHDHESVRSHDSAAPSGVDELQIPLLSDSGIRKSRTTSEAGVSLLPSSSITSDEDPSLEYELSALREAMDSGFTYLLAHGDVRARKESWFWKKLVINYFYAFLRRNCRAGAANLSVPHMNIIQKQSWRSVLMLAYQSLGVVYGDLSTSPLYVYKSTFADDIEHTESNDEIYGVLSFVFWTLTLIPLLKYVFVVLRADDNGEGGTFALYSLLCRHGSFGFLPSGQLADVELSAYKKKDSTASGGGAAASIVKRLLEKHHALQLMLLILALIGTCMVIADVFSAVSGLELAMSKEHHKYVEVPIACLILVCLFALQHYGTHRLGFLFAPIVLLWLLCISVIGVYNIFCWNPHVYRAFSPFYMYNFLKKTQSGGWMSLGGILLCITGSEAMFADLGHFSPLSIKIAFTSVVYPSLLLAYMGQAAYLSQHHIIQTDYRIGFYVSVPERIRWPVMAIAILAAVVGSQAVITGTFSIIKQCSALGCFPRVKIVHTSSKIHGQIYIPEINWILMTLCLAVTIGFRDTKLLGNASGLAVMSVMLVTTCLMFLVIVLCWHQSIFLAACFILFFGSIEALYFSASLIKFLEGAWFPLALCVVFMIIMYIWHYGTIKKYEFDVENKVSINWLLSLGPTLGFVRVRGIGLIHTELVSGIPAIFSHFVTNLPAFHQVVIFLCIKSVPMPYVDPQERFLVGRVGPKEYRLYRVIVRYGYQDIQKDDLEFERDLVCSIAEFIRSEGSKPSGLAEETDKDDGQMTVVGTGLRIREEKVEAEDTPGPSASREILSPVIVPKKQVRFHLPRSPKIKEETKEELQELLEAREAGMAFILGHEYMRAKSGSSLIKRLGIDLGYEFLRRNCRGPMYAFSIPHASTLEVAMVYHV</sequence>
<comment type="function">
    <text evidence="10">Potassium transporter.</text>
</comment>
<feature type="domain" description="K+ potassium transporter integral membrane" evidence="11">
    <location>
        <begin position="330"/>
        <end position="384"/>
    </location>
</feature>
<feature type="transmembrane region" description="Helical" evidence="10">
    <location>
        <begin position="570"/>
        <end position="594"/>
    </location>
</feature>
<feature type="transmembrane region" description="Helical" evidence="10">
    <location>
        <begin position="1346"/>
        <end position="1368"/>
    </location>
</feature>
<evidence type="ECO:0000256" key="4">
    <source>
        <dbReference type="ARBA" id="ARBA00022538"/>
    </source>
</evidence>
<feature type="domain" description="K+ potassium transporter integral membrane" evidence="11">
    <location>
        <begin position="425"/>
        <end position="669"/>
    </location>
</feature>
<keyword evidence="5 10" id="KW-0812">Transmembrane</keyword>
<feature type="transmembrane region" description="Helical" evidence="10">
    <location>
        <begin position="540"/>
        <end position="564"/>
    </location>
</feature>
<evidence type="ECO:0000256" key="10">
    <source>
        <dbReference type="RuleBase" id="RU321113"/>
    </source>
</evidence>
<feature type="domain" description="K+ potassium transporter C-terminal" evidence="12">
    <location>
        <begin position="1426"/>
        <end position="1663"/>
    </location>
</feature>
<feature type="transmembrane region" description="Helical" evidence="10">
    <location>
        <begin position="80"/>
        <end position="98"/>
    </location>
</feature>
<evidence type="ECO:0000313" key="13">
    <source>
        <dbReference type="EMBL" id="THU59935.1"/>
    </source>
</evidence>
<dbReference type="InterPro" id="IPR053952">
    <property type="entry name" value="K_trans_C"/>
</dbReference>
<feature type="transmembrane region" description="Helical" evidence="10">
    <location>
        <begin position="1088"/>
        <end position="1107"/>
    </location>
</feature>
<evidence type="ECO:0000259" key="11">
    <source>
        <dbReference type="Pfam" id="PF02705"/>
    </source>
</evidence>
<evidence type="ECO:0000259" key="12">
    <source>
        <dbReference type="Pfam" id="PF22776"/>
    </source>
</evidence>
<feature type="domain" description="K+ potassium transporter integral membrane" evidence="11">
    <location>
        <begin position="89"/>
        <end position="286"/>
    </location>
</feature>
<feature type="transmembrane region" description="Helical" evidence="10">
    <location>
        <begin position="601"/>
        <end position="624"/>
    </location>
</feature>
<feature type="transmembrane region" description="Helical" evidence="10">
    <location>
        <begin position="1161"/>
        <end position="1181"/>
    </location>
</feature>
<feature type="transmembrane region" description="Helical" evidence="10">
    <location>
        <begin position="360"/>
        <end position="379"/>
    </location>
</feature>
<dbReference type="NCBIfam" id="TIGR00794">
    <property type="entry name" value="kup"/>
    <property type="match status" value="1"/>
</dbReference>
<dbReference type="GO" id="GO:0015079">
    <property type="term" value="F:potassium ion transmembrane transporter activity"/>
    <property type="evidence" value="ECO:0007669"/>
    <property type="project" value="UniProtKB-UniRule"/>
</dbReference>
<dbReference type="GO" id="GO:0016020">
    <property type="term" value="C:membrane"/>
    <property type="evidence" value="ECO:0007669"/>
    <property type="project" value="UniProtKB-SubCell"/>
</dbReference>
<feature type="transmembrane region" description="Helical" evidence="10">
    <location>
        <begin position="123"/>
        <end position="144"/>
    </location>
</feature>
<feature type="transmembrane region" description="Helical" evidence="10">
    <location>
        <begin position="1050"/>
        <end position="1068"/>
    </location>
</feature>
<accession>A0A4S8JE53</accession>
<feature type="domain" description="K+ potassium transporter C-terminal" evidence="12">
    <location>
        <begin position="681"/>
        <end position="914"/>
    </location>
</feature>
<feature type="transmembrane region" description="Helical" evidence="10">
    <location>
        <begin position="961"/>
        <end position="982"/>
    </location>
</feature>
<comment type="subcellular location">
    <subcellularLocation>
        <location evidence="1 10">Membrane</location>
        <topology evidence="1 10">Multi-pass membrane protein</topology>
    </subcellularLocation>
</comment>
<evidence type="ECO:0000256" key="1">
    <source>
        <dbReference type="ARBA" id="ARBA00004141"/>
    </source>
</evidence>
<feature type="transmembrane region" description="Helical" evidence="10">
    <location>
        <begin position="1374"/>
        <end position="1391"/>
    </location>
</feature>
<evidence type="ECO:0000256" key="7">
    <source>
        <dbReference type="ARBA" id="ARBA00022989"/>
    </source>
</evidence>
<feature type="transmembrane region" description="Helical" evidence="10">
    <location>
        <begin position="630"/>
        <end position="647"/>
    </location>
</feature>
<comment type="similarity">
    <text evidence="2 10">Belongs to the HAK/KUP transporter (TC 2.A.72.3) family.</text>
</comment>
<evidence type="ECO:0000256" key="5">
    <source>
        <dbReference type="ARBA" id="ARBA00022692"/>
    </source>
</evidence>
<evidence type="ECO:0000256" key="3">
    <source>
        <dbReference type="ARBA" id="ARBA00022448"/>
    </source>
</evidence>
<dbReference type="STRING" id="52838.A0A4S8JE53"/>
<keyword evidence="7 10" id="KW-1133">Transmembrane helix</keyword>
<keyword evidence="4 10" id="KW-0633">Potassium transport</keyword>
<dbReference type="Proteomes" id="UP000317650">
    <property type="component" value="Chromosome 7"/>
</dbReference>
<evidence type="ECO:0000256" key="2">
    <source>
        <dbReference type="ARBA" id="ARBA00008440"/>
    </source>
</evidence>
<proteinExistence type="inferred from homology"/>
<protein>
    <recommendedName>
        <fullName evidence="10">Potassium transporter</fullName>
    </recommendedName>
</protein>
<feature type="domain" description="K+ potassium transporter integral membrane" evidence="11">
    <location>
        <begin position="924"/>
        <end position="1413"/>
    </location>
</feature>
<feature type="transmembrane region" description="Helical" evidence="10">
    <location>
        <begin position="1320"/>
        <end position="1339"/>
    </location>
</feature>
<evidence type="ECO:0000256" key="8">
    <source>
        <dbReference type="ARBA" id="ARBA00023065"/>
    </source>
</evidence>
<keyword evidence="6 10" id="KW-0630">Potassium</keyword>
<feature type="transmembrane region" description="Helical" evidence="10">
    <location>
        <begin position="1114"/>
        <end position="1136"/>
    </location>
</feature>
<keyword evidence="14" id="KW-1185">Reference proteome</keyword>
<dbReference type="InterPro" id="IPR003855">
    <property type="entry name" value="K+_transporter"/>
</dbReference>
<evidence type="ECO:0000313" key="14">
    <source>
        <dbReference type="Proteomes" id="UP000317650"/>
    </source>
</evidence>
<feature type="transmembrane region" description="Helical" evidence="10">
    <location>
        <begin position="452"/>
        <end position="472"/>
    </location>
</feature>
<organism evidence="13 14">
    <name type="scientific">Musa balbisiana</name>
    <name type="common">Banana</name>
    <dbReference type="NCBI Taxonomy" id="52838"/>
    <lineage>
        <taxon>Eukaryota</taxon>
        <taxon>Viridiplantae</taxon>
        <taxon>Streptophyta</taxon>
        <taxon>Embryophyta</taxon>
        <taxon>Tracheophyta</taxon>
        <taxon>Spermatophyta</taxon>
        <taxon>Magnoliopsida</taxon>
        <taxon>Liliopsida</taxon>
        <taxon>Zingiberales</taxon>
        <taxon>Musaceae</taxon>
        <taxon>Musa</taxon>
    </lineage>
</organism>
<dbReference type="Pfam" id="PF02705">
    <property type="entry name" value="K_trans"/>
    <property type="match status" value="4"/>
</dbReference>
<dbReference type="InterPro" id="IPR053951">
    <property type="entry name" value="K_trans_N"/>
</dbReference>
<reference evidence="13 14" key="1">
    <citation type="journal article" date="2019" name="Nat. Plants">
        <title>Genome sequencing of Musa balbisiana reveals subgenome evolution and function divergence in polyploid bananas.</title>
        <authorList>
            <person name="Yao X."/>
        </authorList>
    </citation>
    <scope>NUCLEOTIDE SEQUENCE [LARGE SCALE GENOMIC DNA]</scope>
    <source>
        <strain evidence="14">cv. DH-PKW</strain>
        <tissue evidence="13">Leaves</tissue>
    </source>
</reference>
<feature type="transmembrane region" description="Helical" evidence="10">
    <location>
        <begin position="329"/>
        <end position="348"/>
    </location>
</feature>
<gene>
    <name evidence="13" type="ORF">C4D60_Mb07t07290</name>
</gene>
<keyword evidence="3" id="KW-0813">Transport</keyword>
<keyword evidence="9 10" id="KW-0472">Membrane</keyword>
<feature type="transmembrane region" description="Helical" evidence="10">
    <location>
        <begin position="1236"/>
        <end position="1263"/>
    </location>
</feature>
<feature type="transmembrane region" description="Helical" evidence="10">
    <location>
        <begin position="1193"/>
        <end position="1216"/>
    </location>
</feature>
<comment type="caution">
    <text evidence="10">Lacks conserved residue(s) required for the propagation of feature annotation.</text>
</comment>
<feature type="transmembrane region" description="Helical" evidence="10">
    <location>
        <begin position="1284"/>
        <end position="1308"/>
    </location>
</feature>